<keyword evidence="2" id="KW-1185">Reference proteome</keyword>
<organism evidence="1 2">
    <name type="scientific">Hymenobacter nivis</name>
    <dbReference type="NCBI Taxonomy" id="1850093"/>
    <lineage>
        <taxon>Bacteria</taxon>
        <taxon>Pseudomonadati</taxon>
        <taxon>Bacteroidota</taxon>
        <taxon>Cytophagia</taxon>
        <taxon>Cytophagales</taxon>
        <taxon>Hymenobacteraceae</taxon>
        <taxon>Hymenobacter</taxon>
    </lineage>
</organism>
<dbReference type="EMBL" id="CP029145">
    <property type="protein sequence ID" value="AWM34627.1"/>
    <property type="molecule type" value="Genomic_DNA"/>
</dbReference>
<protein>
    <submittedName>
        <fullName evidence="1">Uncharacterized protein</fullName>
    </submittedName>
</protein>
<dbReference type="KEGG" id="hnv:DDQ68_18710"/>
<sequence length="45" mass="5087">MGAFKEEQHFGVGKGSGLTAFIERFNCTLRQRATRLVRKPLSFSN</sequence>
<name>A0A2Z3GSF2_9BACT</name>
<dbReference type="Proteomes" id="UP000245999">
    <property type="component" value="Chromosome"/>
</dbReference>
<evidence type="ECO:0000313" key="2">
    <source>
        <dbReference type="Proteomes" id="UP000245999"/>
    </source>
</evidence>
<dbReference type="AlphaFoldDB" id="A0A2Z3GSF2"/>
<evidence type="ECO:0000313" key="1">
    <source>
        <dbReference type="EMBL" id="AWM34627.1"/>
    </source>
</evidence>
<dbReference type="RefSeq" id="WP_109657660.1">
    <property type="nucleotide sequence ID" value="NZ_CP029145.1"/>
</dbReference>
<gene>
    <name evidence="1" type="ORF">DDQ68_18710</name>
</gene>
<dbReference type="OrthoDB" id="528683at2"/>
<accession>A0A2Z3GSF2</accession>
<proteinExistence type="predicted"/>
<reference evidence="2" key="1">
    <citation type="submission" date="2018-04" db="EMBL/GenBank/DDBJ databases">
        <title>Complete genome of Antarctic heterotrophic bacterium Hymenobacter nivis.</title>
        <authorList>
            <person name="Terashima M."/>
        </authorList>
    </citation>
    <scope>NUCLEOTIDE SEQUENCE [LARGE SCALE GENOMIC DNA]</scope>
    <source>
        <strain evidence="2">NBRC 111535</strain>
    </source>
</reference>